<keyword evidence="4" id="KW-1185">Reference proteome</keyword>
<gene>
    <name evidence="3" type="ORF">OH718_18525</name>
</gene>
<feature type="compositionally biased region" description="Basic and acidic residues" evidence="1">
    <location>
        <begin position="26"/>
        <end position="37"/>
    </location>
</feature>
<sequence length="45" mass="4753">MKLTTLLLAALLAATSLSAIAHGGRTDKQGCHNDKKAGTRHCHCH</sequence>
<protein>
    <submittedName>
        <fullName evidence="3">YHYH domain-containing protein</fullName>
    </submittedName>
</protein>
<keyword evidence="2" id="KW-0732">Signal</keyword>
<reference evidence="3 4" key="1">
    <citation type="submission" date="2022-10" db="EMBL/GenBank/DDBJ databases">
        <title>Characterization of Pseudomonas capsici strains from pepper and tomato in Georgia.</title>
        <authorList>
            <person name="Zhao M."/>
            <person name="Dutta B."/>
        </authorList>
    </citation>
    <scope>NUCLEOTIDE SEQUENCE [LARGE SCALE GENOMIC DNA]</scope>
    <source>
        <strain evidence="3 4">Pc20-5</strain>
    </source>
</reference>
<name>A0ABT3C0K0_9PSED</name>
<dbReference type="Proteomes" id="UP001207294">
    <property type="component" value="Unassembled WGS sequence"/>
</dbReference>
<feature type="region of interest" description="Disordered" evidence="1">
    <location>
        <begin position="26"/>
        <end position="45"/>
    </location>
</feature>
<feature type="signal peptide" evidence="2">
    <location>
        <begin position="1"/>
        <end position="21"/>
    </location>
</feature>
<dbReference type="EMBL" id="JAOXML010000016">
    <property type="protein sequence ID" value="MCV4378599.1"/>
    <property type="molecule type" value="Genomic_DNA"/>
</dbReference>
<evidence type="ECO:0000313" key="4">
    <source>
        <dbReference type="Proteomes" id="UP001207294"/>
    </source>
</evidence>
<comment type="caution">
    <text evidence="3">The sequence shown here is derived from an EMBL/GenBank/DDBJ whole genome shotgun (WGS) entry which is preliminary data.</text>
</comment>
<feature type="chain" id="PRO_5046585740" evidence="2">
    <location>
        <begin position="22"/>
        <end position="45"/>
    </location>
</feature>
<evidence type="ECO:0000313" key="3">
    <source>
        <dbReference type="EMBL" id="MCV4378599.1"/>
    </source>
</evidence>
<accession>A0ABT3C0K0</accession>
<proteinExistence type="predicted"/>
<organism evidence="3 4">
    <name type="scientific">Pseudomonas capsici</name>
    <dbReference type="NCBI Taxonomy" id="2810614"/>
    <lineage>
        <taxon>Bacteria</taxon>
        <taxon>Pseudomonadati</taxon>
        <taxon>Pseudomonadota</taxon>
        <taxon>Gammaproteobacteria</taxon>
        <taxon>Pseudomonadales</taxon>
        <taxon>Pseudomonadaceae</taxon>
        <taxon>Pseudomonas</taxon>
    </lineage>
</organism>
<dbReference type="RefSeq" id="WP_263943353.1">
    <property type="nucleotide sequence ID" value="NZ_JAOXMH010000015.1"/>
</dbReference>
<dbReference type="InterPro" id="IPR047773">
    <property type="entry name" value="YHYH_dom_bact"/>
</dbReference>
<evidence type="ECO:0000256" key="1">
    <source>
        <dbReference type="SAM" id="MobiDB-lite"/>
    </source>
</evidence>
<dbReference type="NCBIfam" id="NF033223">
    <property type="entry name" value="YHYH_alt"/>
    <property type="match status" value="1"/>
</dbReference>
<evidence type="ECO:0000256" key="2">
    <source>
        <dbReference type="SAM" id="SignalP"/>
    </source>
</evidence>